<name>A0ABD4RHJ3_9CLOT</name>
<comment type="caution">
    <text evidence="7">The sequence shown here is derived from an EMBL/GenBank/DDBJ whole genome shotgun (WGS) entry which is preliminary data.</text>
</comment>
<accession>A0ABD4RHJ3</accession>
<evidence type="ECO:0000256" key="1">
    <source>
        <dbReference type="ARBA" id="ARBA00022475"/>
    </source>
</evidence>
<evidence type="ECO:0000259" key="6">
    <source>
        <dbReference type="Pfam" id="PF00149"/>
    </source>
</evidence>
<keyword evidence="3" id="KW-0479">Metal-binding</keyword>
<keyword evidence="2" id="KW-0997">Cell inner membrane</keyword>
<dbReference type="GO" id="GO:0016787">
    <property type="term" value="F:hydrolase activity"/>
    <property type="evidence" value="ECO:0007669"/>
    <property type="project" value="UniProtKB-ARBA"/>
</dbReference>
<evidence type="ECO:0000256" key="5">
    <source>
        <dbReference type="ARBA" id="ARBA00023211"/>
    </source>
</evidence>
<evidence type="ECO:0000256" key="4">
    <source>
        <dbReference type="ARBA" id="ARBA00023136"/>
    </source>
</evidence>
<dbReference type="InterPro" id="IPR004843">
    <property type="entry name" value="Calcineurin-like_PHP"/>
</dbReference>
<evidence type="ECO:0000256" key="3">
    <source>
        <dbReference type="ARBA" id="ARBA00022723"/>
    </source>
</evidence>
<proteinExistence type="predicted"/>
<dbReference type="SUPFAM" id="SSF56300">
    <property type="entry name" value="Metallo-dependent phosphatases"/>
    <property type="match status" value="1"/>
</dbReference>
<organism evidence="7 8">
    <name type="scientific">Clostridium chauvoei</name>
    <dbReference type="NCBI Taxonomy" id="46867"/>
    <lineage>
        <taxon>Bacteria</taxon>
        <taxon>Bacillati</taxon>
        <taxon>Bacillota</taxon>
        <taxon>Clostridia</taxon>
        <taxon>Eubacteriales</taxon>
        <taxon>Clostridiaceae</taxon>
        <taxon>Clostridium</taxon>
    </lineage>
</organism>
<keyword evidence="1" id="KW-1003">Cell membrane</keyword>
<dbReference type="EMBL" id="JAIFTX010000014">
    <property type="protein sequence ID" value="MBX7290914.1"/>
    <property type="molecule type" value="Genomic_DNA"/>
</dbReference>
<dbReference type="Proteomes" id="UP000775179">
    <property type="component" value="Unassembled WGS sequence"/>
</dbReference>
<dbReference type="Gene3D" id="3.60.21.10">
    <property type="match status" value="1"/>
</dbReference>
<gene>
    <name evidence="7" type="ORF">K4H94_07640</name>
</gene>
<keyword evidence="4" id="KW-0472">Membrane</keyword>
<keyword evidence="5" id="KW-0464">Manganese</keyword>
<dbReference type="RefSeq" id="WP_021875948.1">
    <property type="nucleotide sequence ID" value="NZ_CP018624.1"/>
</dbReference>
<dbReference type="InterPro" id="IPR043461">
    <property type="entry name" value="LpxH-like"/>
</dbReference>
<evidence type="ECO:0000256" key="2">
    <source>
        <dbReference type="ARBA" id="ARBA00022519"/>
    </source>
</evidence>
<evidence type="ECO:0000313" key="7">
    <source>
        <dbReference type="EMBL" id="MBX7290914.1"/>
    </source>
</evidence>
<dbReference type="Pfam" id="PF00149">
    <property type="entry name" value="Metallophos"/>
    <property type="match status" value="1"/>
</dbReference>
<dbReference type="PANTHER" id="PTHR34990">
    <property type="entry name" value="UDP-2,3-DIACYLGLUCOSAMINE HYDROLASE-RELATED"/>
    <property type="match status" value="1"/>
</dbReference>
<evidence type="ECO:0000313" key="8">
    <source>
        <dbReference type="Proteomes" id="UP000775179"/>
    </source>
</evidence>
<dbReference type="PANTHER" id="PTHR34990:SF2">
    <property type="entry name" value="BLL8164 PROTEIN"/>
    <property type="match status" value="1"/>
</dbReference>
<reference evidence="7 8" key="1">
    <citation type="submission" date="2021-08" db="EMBL/GenBank/DDBJ databases">
        <title>Genome sequence analysis of Clostridium chauvoei strains of European origin and evaluation of typing options for outbreak investigations.</title>
        <authorList>
            <person name="Abdel-Glil M."/>
            <person name="Thomas P."/>
            <person name="Seyboldt C."/>
        </authorList>
    </citation>
    <scope>NUCLEOTIDE SEQUENCE [LARGE SCALE GENOMIC DNA]</scope>
    <source>
        <strain evidence="7 8">S0260-09</strain>
    </source>
</reference>
<feature type="domain" description="Calcineurin-like phosphoesterase" evidence="6">
    <location>
        <begin position="22"/>
        <end position="232"/>
    </location>
</feature>
<dbReference type="GeneID" id="66301957"/>
<protein>
    <submittedName>
        <fullName evidence="7">Metallophosphoesterase</fullName>
    </submittedName>
</protein>
<sequence length="320" mass="37831">MFRKLNCLYDTAKEIEFDNSSKLVFISDVHRGDCTYYDAQLPNKNLYKAALYHYYKKGFTYVEVGDGEELWKNKNCNDISYCYEDIFKILNKFKENNRIFMIYGNHDIIKKRGNFYAKQYKALKKVGADYGKEFLIFIKELKFYEALNFKYMPINEKFLVTHGHQVDFINSSLWMLSRFLVRYVWKFLNGLAGFKDPTSPAKSNTKGNKVDRKLERWAKENGKMILCGHTHNSRLPGKYEPPYLNDGCCVLPYAMTSIEIENGKVSLIKWGVEVQEEGNLCVKRRVIYGPLNVEEYLLWARKERDRMLREAESEKNKKRK</sequence>
<dbReference type="KEGG" id="cchv:BTM20_08735"/>
<dbReference type="InterPro" id="IPR029052">
    <property type="entry name" value="Metallo-depent_PP-like"/>
</dbReference>
<dbReference type="GO" id="GO:0046872">
    <property type="term" value="F:metal ion binding"/>
    <property type="evidence" value="ECO:0007669"/>
    <property type="project" value="UniProtKB-KW"/>
</dbReference>
<dbReference type="AlphaFoldDB" id="A0ABD4RHJ3"/>